<evidence type="ECO:0000256" key="3">
    <source>
        <dbReference type="ARBA" id="ARBA00022691"/>
    </source>
</evidence>
<dbReference type="Pfam" id="PF01596">
    <property type="entry name" value="Methyltransf_3"/>
    <property type="match status" value="1"/>
</dbReference>
<keyword evidence="1 4" id="KW-0489">Methyltransferase</keyword>
<keyword evidence="5" id="KW-1185">Reference proteome</keyword>
<protein>
    <submittedName>
        <fullName evidence="4">O-methyltransferase</fullName>
    </submittedName>
</protein>
<accession>A0A327QZL1</accession>
<dbReference type="GO" id="GO:0032259">
    <property type="term" value="P:methylation"/>
    <property type="evidence" value="ECO:0007669"/>
    <property type="project" value="UniProtKB-KW"/>
</dbReference>
<reference evidence="4 5" key="1">
    <citation type="submission" date="2018-06" db="EMBL/GenBank/DDBJ databases">
        <title>Genomic Encyclopedia of Archaeal and Bacterial Type Strains, Phase II (KMG-II): from individual species to whole genera.</title>
        <authorList>
            <person name="Goeker M."/>
        </authorList>
    </citation>
    <scope>NUCLEOTIDE SEQUENCE [LARGE SCALE GENOMIC DNA]</scope>
    <source>
        <strain evidence="4 5">DSM 23857</strain>
    </source>
</reference>
<dbReference type="SUPFAM" id="SSF53335">
    <property type="entry name" value="S-adenosyl-L-methionine-dependent methyltransferases"/>
    <property type="match status" value="1"/>
</dbReference>
<sequence>MHTLNNRSVQDTLQRLHQLFREQFEKRSKESSTNLDAYTSVSEDEGKLLYFLADYAQAQNIVEFGGSFGISTIYLAAAAQNNGGMVTTTEMEPNKVAAAQGNLMDAGLLEYVNILMGDALNTLHSAKSPIDFVFLDGAKELYMPVFNILRKKLSHRAVITAYNADAEFSGYFMNAKDNFTAVKLMEGRLLVAYYYE</sequence>
<name>A0A327QZL1_9BACT</name>
<dbReference type="GO" id="GO:0008171">
    <property type="term" value="F:O-methyltransferase activity"/>
    <property type="evidence" value="ECO:0007669"/>
    <property type="project" value="InterPro"/>
</dbReference>
<proteinExistence type="predicted"/>
<dbReference type="Proteomes" id="UP000249547">
    <property type="component" value="Unassembled WGS sequence"/>
</dbReference>
<evidence type="ECO:0000313" key="4">
    <source>
        <dbReference type="EMBL" id="RAJ08883.1"/>
    </source>
</evidence>
<dbReference type="OrthoDB" id="9799672at2"/>
<dbReference type="RefSeq" id="WP_158538569.1">
    <property type="nucleotide sequence ID" value="NZ_QLLL01000002.1"/>
</dbReference>
<keyword evidence="2 4" id="KW-0808">Transferase</keyword>
<dbReference type="PROSITE" id="PS51682">
    <property type="entry name" value="SAM_OMT_I"/>
    <property type="match status" value="1"/>
</dbReference>
<dbReference type="PANTHER" id="PTHR43167:SF1">
    <property type="entry name" value="PUTATIVE (AFU_ORTHOLOGUE AFUA_6G01830)-RELATED"/>
    <property type="match status" value="1"/>
</dbReference>
<dbReference type="AlphaFoldDB" id="A0A327QZL1"/>
<comment type="caution">
    <text evidence="4">The sequence shown here is derived from an EMBL/GenBank/DDBJ whole genome shotgun (WGS) entry which is preliminary data.</text>
</comment>
<dbReference type="Gene3D" id="3.40.50.150">
    <property type="entry name" value="Vaccinia Virus protein VP39"/>
    <property type="match status" value="1"/>
</dbReference>
<keyword evidence="3" id="KW-0949">S-adenosyl-L-methionine</keyword>
<evidence type="ECO:0000313" key="5">
    <source>
        <dbReference type="Proteomes" id="UP000249547"/>
    </source>
</evidence>
<organism evidence="4 5">
    <name type="scientific">Chitinophaga skermanii</name>
    <dbReference type="NCBI Taxonomy" id="331697"/>
    <lineage>
        <taxon>Bacteria</taxon>
        <taxon>Pseudomonadati</taxon>
        <taxon>Bacteroidota</taxon>
        <taxon>Chitinophagia</taxon>
        <taxon>Chitinophagales</taxon>
        <taxon>Chitinophagaceae</taxon>
        <taxon>Chitinophaga</taxon>
    </lineage>
</organism>
<evidence type="ECO:0000256" key="2">
    <source>
        <dbReference type="ARBA" id="ARBA00022679"/>
    </source>
</evidence>
<gene>
    <name evidence="4" type="ORF">LX64_01537</name>
</gene>
<dbReference type="CDD" id="cd02440">
    <property type="entry name" value="AdoMet_MTases"/>
    <property type="match status" value="1"/>
</dbReference>
<dbReference type="InterPro" id="IPR002935">
    <property type="entry name" value="SAM_O-MeTrfase"/>
</dbReference>
<dbReference type="PANTHER" id="PTHR43167">
    <property type="entry name" value="PUTATIVE (AFU_ORTHOLOGUE AFUA_6G01830)-RELATED"/>
    <property type="match status" value="1"/>
</dbReference>
<evidence type="ECO:0000256" key="1">
    <source>
        <dbReference type="ARBA" id="ARBA00022603"/>
    </source>
</evidence>
<dbReference type="InterPro" id="IPR029063">
    <property type="entry name" value="SAM-dependent_MTases_sf"/>
</dbReference>
<dbReference type="EMBL" id="QLLL01000002">
    <property type="protein sequence ID" value="RAJ08883.1"/>
    <property type="molecule type" value="Genomic_DNA"/>
</dbReference>